<evidence type="ECO:0000313" key="2">
    <source>
        <dbReference type="EMBL" id="ATV25306.1"/>
    </source>
</evidence>
<evidence type="ECO:0000313" key="16">
    <source>
        <dbReference type="Proteomes" id="UP000228641"/>
    </source>
</evidence>
<dbReference type="EMBL" id="PENH01000001">
    <property type="protein sequence ID" value="PJI25007.1"/>
    <property type="molecule type" value="Genomic_DNA"/>
</dbReference>
<reference evidence="6 15" key="2">
    <citation type="submission" date="2017-09" db="EMBL/GenBank/DDBJ databases">
        <title>Phase variable restriction modification systems are present in the genome sequences of periodontal pathogens Prevotella intermedia, Tannerella forsythia and Porphyromonas gingivalis.</title>
        <authorList>
            <person name="Haigh R.D."/>
            <person name="Crawford L."/>
            <person name="Ralph J."/>
            <person name="Wanford J."/>
            <person name="Vartoukian S.R."/>
            <person name="Hijazib K."/>
            <person name="Wade W."/>
            <person name="Oggioni M.R."/>
        </authorList>
    </citation>
    <scope>NUCLEOTIDE SEQUENCE [LARGE SCALE GENOMIC DNA]</scope>
    <source>
        <strain evidence="6 15">WW2834</strain>
    </source>
</reference>
<evidence type="ECO:0000313" key="8">
    <source>
        <dbReference type="EMBL" id="PIK21258.1"/>
    </source>
</evidence>
<evidence type="ECO:0000313" key="24">
    <source>
        <dbReference type="Proteomes" id="UP000231201"/>
    </source>
</evidence>
<dbReference type="NCBIfam" id="TIGR04183">
    <property type="entry name" value="Por_Secre_tail"/>
    <property type="match status" value="1"/>
</dbReference>
<evidence type="ECO:0000313" key="6">
    <source>
        <dbReference type="EMBL" id="PDP58075.1"/>
    </source>
</evidence>
<evidence type="ECO:0000313" key="3">
    <source>
        <dbReference type="EMBL" id="ATV31005.1"/>
    </source>
</evidence>
<dbReference type="Proteomes" id="UP000230046">
    <property type="component" value="Unassembled WGS sequence"/>
</dbReference>
<reference evidence="7 18" key="3">
    <citation type="submission" date="2017-11" db="EMBL/GenBank/DDBJ databases">
        <title>Genome sequencing of Prevotella intermedia KCOM 1101.</title>
        <authorList>
            <person name="Kook J.-K."/>
            <person name="Park S.-N."/>
            <person name="Lim Y.K."/>
        </authorList>
    </citation>
    <scope>NUCLEOTIDE SEQUENCE [LARGE SCALE GENOMIC DNA]</scope>
    <source>
        <strain evidence="7 18">KCOM 1101</strain>
    </source>
</reference>
<dbReference type="Proteomes" id="UP000219058">
    <property type="component" value="Unassembled WGS sequence"/>
</dbReference>
<reference evidence="4 19" key="7">
    <citation type="submission" date="2017-11" db="EMBL/GenBank/DDBJ databases">
        <title>Genome sequencing of Prevotella intermedia KCOM 2033.</title>
        <authorList>
            <person name="Kook J.-K."/>
            <person name="Park S.-N."/>
            <person name="Lim Y.K."/>
        </authorList>
    </citation>
    <scope>NUCLEOTIDE SEQUENCE [LARGE SCALE GENOMIC DNA]</scope>
    <source>
        <strain evidence="4 19">KCOM 2033</strain>
    </source>
</reference>
<dbReference type="EMBL" id="QXEN01000010">
    <property type="protein sequence ID" value="RRF87170.1"/>
    <property type="molecule type" value="Genomic_DNA"/>
</dbReference>
<evidence type="ECO:0000313" key="10">
    <source>
        <dbReference type="EMBL" id="PJI19631.1"/>
    </source>
</evidence>
<evidence type="ECO:0000313" key="13">
    <source>
        <dbReference type="EMBL" id="RRF87170.1"/>
    </source>
</evidence>
<dbReference type="Proteomes" id="UP000230742">
    <property type="component" value="Chromosome 1"/>
</dbReference>
<evidence type="ECO:0000313" key="22">
    <source>
        <dbReference type="Proteomes" id="UP000230046"/>
    </source>
</evidence>
<feature type="chain" id="PRO_5014239457" evidence="1">
    <location>
        <begin position="28"/>
        <end position="105"/>
    </location>
</feature>
<dbReference type="EMBL" id="CP024723">
    <property type="protein sequence ID" value="ATV25306.1"/>
    <property type="molecule type" value="Genomic_DNA"/>
</dbReference>
<evidence type="ECO:0000313" key="7">
    <source>
        <dbReference type="EMBL" id="PIK18209.1"/>
    </source>
</evidence>
<reference evidence="11 24" key="10">
    <citation type="submission" date="2017-11" db="EMBL/GenBank/DDBJ databases">
        <title>Genome sequencing of Prevotella intermedia KCOM 2833.</title>
        <authorList>
            <person name="Kook J.-K."/>
            <person name="Park S.-N."/>
            <person name="Lim Y.K."/>
        </authorList>
    </citation>
    <scope>NUCLEOTIDE SEQUENCE [LARGE SCALE GENOMIC DNA]</scope>
    <source>
        <strain evidence="11 24">KCOM 2833</strain>
    </source>
</reference>
<evidence type="ECO:0000313" key="21">
    <source>
        <dbReference type="Proteomes" id="UP000229884"/>
    </source>
</evidence>
<evidence type="ECO:0000313" key="15">
    <source>
        <dbReference type="Proteomes" id="UP000219058"/>
    </source>
</evidence>
<dbReference type="EMBL" id="PGGD01000001">
    <property type="protein sequence ID" value="PJE99968.1"/>
    <property type="molecule type" value="Genomic_DNA"/>
</dbReference>
<gene>
    <name evidence="6" type="ORF">CLI71_12050</name>
    <name evidence="7" type="ORF">CTI16_03410</name>
    <name evidence="8" type="ORF">CTI18_08000</name>
    <name evidence="3" type="ORF">CTM46_05825</name>
    <name evidence="4" type="ORF">CTM50_04910</name>
    <name evidence="10" type="ORF">CTM53_01635</name>
    <name evidence="12" type="ORF">CTM58_02090</name>
    <name evidence="11" type="ORF">CTM59_02475</name>
    <name evidence="2" type="ORF">CTM62_00225</name>
    <name evidence="9" type="ORF">CUB97_00975</name>
    <name evidence="13" type="ORF">D2S45_07440</name>
    <name evidence="5" type="ORF">PIOMA14_I_0204</name>
</gene>
<dbReference type="EMBL" id="PENG01000001">
    <property type="protein sequence ID" value="PJI26989.1"/>
    <property type="molecule type" value="Genomic_DNA"/>
</dbReference>
<evidence type="ECO:0000313" key="23">
    <source>
        <dbReference type="Proteomes" id="UP000230742"/>
    </source>
</evidence>
<keyword evidence="25" id="KW-1185">Reference proteome</keyword>
<evidence type="ECO:0000313" key="9">
    <source>
        <dbReference type="EMBL" id="PJE99968.1"/>
    </source>
</evidence>
<dbReference type="STRING" id="28131.BWX40_06815"/>
<dbReference type="Proteomes" id="UP000229323">
    <property type="component" value="Chromosome"/>
</dbReference>
<reference evidence="8 22" key="4">
    <citation type="submission" date="2017-11" db="EMBL/GenBank/DDBJ databases">
        <title>Genome sequencing of Prevotella intermedia KCOM 1653.</title>
        <authorList>
            <person name="Kook J.-K."/>
            <person name="Park S.-N."/>
            <person name="Lim Y.K."/>
        </authorList>
    </citation>
    <scope>NUCLEOTIDE SEQUENCE [LARGE SCALE GENOMIC DNA]</scope>
    <source>
        <strain evidence="8 22">KCOM 1653</strain>
    </source>
</reference>
<organism evidence="5 14">
    <name type="scientific">Prevotella intermedia</name>
    <dbReference type="NCBI Taxonomy" id="28131"/>
    <lineage>
        <taxon>Bacteria</taxon>
        <taxon>Pseudomonadati</taxon>
        <taxon>Bacteroidota</taxon>
        <taxon>Bacteroidia</taxon>
        <taxon>Bacteroidales</taxon>
        <taxon>Prevotellaceae</taxon>
        <taxon>Prevotella</taxon>
    </lineage>
</organism>
<dbReference type="EMBL" id="PEKM01000001">
    <property type="protein sequence ID" value="PIK18209.1"/>
    <property type="molecule type" value="Genomic_DNA"/>
</dbReference>
<sequence length="105" mass="11846">MRMNKKIYTFLLAITLLGFALPTTVKAHTSLEMIEQDVHNVSISVYGSVLRIEGANDEMLQIYNVTGVCVMSIRIDGQDKRYNLNLPKGCYIVKVGKVVRKISIR</sequence>
<evidence type="ECO:0000313" key="5">
    <source>
        <dbReference type="EMBL" id="BAU16713.1"/>
    </source>
</evidence>
<dbReference type="Proteomes" id="UP000229884">
    <property type="component" value="Unassembled WGS sequence"/>
</dbReference>
<dbReference type="Proteomes" id="UP000229102">
    <property type="component" value="Unassembled WGS sequence"/>
</dbReference>
<keyword evidence="1" id="KW-0732">Signal</keyword>
<dbReference type="EMBL" id="CP024696">
    <property type="protein sequence ID" value="ATV52430.1"/>
    <property type="molecule type" value="Genomic_DNA"/>
</dbReference>
<evidence type="ECO:0000313" key="19">
    <source>
        <dbReference type="Proteomes" id="UP000229323"/>
    </source>
</evidence>
<dbReference type="EMBL" id="PEKN01000001">
    <property type="protein sequence ID" value="PIK21258.1"/>
    <property type="molecule type" value="Genomic_DNA"/>
</dbReference>
<dbReference type="EMBL" id="AP014597">
    <property type="protein sequence ID" value="BAU16713.1"/>
    <property type="molecule type" value="Genomic_DNA"/>
</dbReference>
<dbReference type="EMBL" id="NSLY01000055">
    <property type="protein sequence ID" value="PDP58075.1"/>
    <property type="molecule type" value="Genomic_DNA"/>
</dbReference>
<reference evidence="13 25" key="12">
    <citation type="submission" date="2018-08" db="EMBL/GenBank/DDBJ databases">
        <title>Comparative analysis of Prevotella intermedia strains.</title>
        <authorList>
            <person name="Moon J.-H."/>
            <person name="Lee J.-H."/>
        </authorList>
    </citation>
    <scope>NUCLEOTIDE SEQUENCE [LARGE SCALE GENOMIC DNA]</scope>
    <source>
        <strain evidence="13 25">ATCC 15033</strain>
    </source>
</reference>
<reference evidence="3 23" key="6">
    <citation type="submission" date="2017-11" db="EMBL/GenBank/DDBJ databases">
        <title>Genome sequencing of Prevotella intermedia KCOM 1949.</title>
        <authorList>
            <person name="Kook J.-K."/>
            <person name="Park S.-N."/>
            <person name="Lim Y.K."/>
        </authorList>
    </citation>
    <scope>NUCLEOTIDE SEQUENCE [LARGE SCALE GENOMIC DNA]</scope>
    <source>
        <strain evidence="3 23">KCOM 1949</strain>
    </source>
</reference>
<name>A0A0S3UGQ4_PREIN</name>
<evidence type="ECO:0000313" key="18">
    <source>
        <dbReference type="Proteomes" id="UP000229111"/>
    </source>
</evidence>
<dbReference type="Proteomes" id="UP000229111">
    <property type="component" value="Unassembled WGS sequence"/>
</dbReference>
<reference evidence="2 20" key="11">
    <citation type="submission" date="2017-11" db="EMBL/GenBank/DDBJ databases">
        <title>Genome sequencing of Prevotella intermedia KCOM 2837.</title>
        <authorList>
            <person name="Kook J.-K."/>
            <person name="Park S.-N."/>
            <person name="Lim Y.K."/>
        </authorList>
    </citation>
    <scope>NUCLEOTIDE SEQUENCE [LARGE SCALE GENOMIC DNA]</scope>
    <source>
        <strain evidence="2 20">KCOM 2837</strain>
    </source>
</reference>
<reference evidence="10 17" key="8">
    <citation type="submission" date="2017-11" db="EMBL/GenBank/DDBJ databases">
        <title>Genome sequencing of Prevotella intermedia KCOM 2698.</title>
        <authorList>
            <person name="Kook J.-K."/>
            <person name="Park S.-N."/>
            <person name="Lim Y.K."/>
        </authorList>
    </citation>
    <scope>NUCLEOTIDE SEQUENCE [LARGE SCALE GENOMIC DNA]</scope>
    <source>
        <strain evidence="10 17">KCOM 2698</strain>
    </source>
</reference>
<accession>A0A0S3UGQ4</accession>
<dbReference type="AlphaFoldDB" id="A0A0S3UGQ4"/>
<evidence type="ECO:0000313" key="11">
    <source>
        <dbReference type="EMBL" id="PJI25007.1"/>
    </source>
</evidence>
<evidence type="ECO:0000313" key="14">
    <source>
        <dbReference type="Proteomes" id="UP000217431"/>
    </source>
</evidence>
<evidence type="ECO:0000313" key="25">
    <source>
        <dbReference type="Proteomes" id="UP000283868"/>
    </source>
</evidence>
<dbReference type="Proteomes" id="UP000283868">
    <property type="component" value="Unassembled WGS sequence"/>
</dbReference>
<proteinExistence type="predicted"/>
<dbReference type="Proteomes" id="UP000229630">
    <property type="component" value="Chromosome 1"/>
</dbReference>
<evidence type="ECO:0000313" key="17">
    <source>
        <dbReference type="Proteomes" id="UP000229102"/>
    </source>
</evidence>
<evidence type="ECO:0000313" key="4">
    <source>
        <dbReference type="EMBL" id="ATV52430.1"/>
    </source>
</evidence>
<dbReference type="Proteomes" id="UP000217431">
    <property type="component" value="Chromosome I"/>
</dbReference>
<dbReference type="EMBL" id="PENF01000001">
    <property type="protein sequence ID" value="PJI19631.1"/>
    <property type="molecule type" value="Genomic_DNA"/>
</dbReference>
<dbReference type="Proteomes" id="UP000231201">
    <property type="component" value="Unassembled WGS sequence"/>
</dbReference>
<dbReference type="InterPro" id="IPR026444">
    <property type="entry name" value="Secre_tail"/>
</dbReference>
<dbReference type="Proteomes" id="UP000228641">
    <property type="component" value="Unassembled WGS sequence"/>
</dbReference>
<evidence type="ECO:0000256" key="1">
    <source>
        <dbReference type="SAM" id="SignalP"/>
    </source>
</evidence>
<reference evidence="12 21" key="9">
    <citation type="submission" date="2017-11" db="EMBL/GenBank/DDBJ databases">
        <title>Genome sequencing of Prevotella intermedia KCOM 2832.</title>
        <authorList>
            <person name="Kook J.-K."/>
            <person name="Park S.-N."/>
            <person name="Lim Y.K."/>
        </authorList>
    </citation>
    <scope>NUCLEOTIDE SEQUENCE [LARGE SCALE GENOMIC DNA]</scope>
    <source>
        <strain evidence="12 21">KCOM 2832</strain>
    </source>
</reference>
<dbReference type="EMBL" id="CP024727">
    <property type="protein sequence ID" value="ATV31005.1"/>
    <property type="molecule type" value="Genomic_DNA"/>
</dbReference>
<reference evidence="5 14" key="1">
    <citation type="journal article" date="2016" name="DNA Res.">
        <title>The complete genome sequencing of Prevotella intermedia strain OMA14 and a subsequent fine-scale, intra-species genomic comparison reveal an unusual amplification of conjugative and mobile transposons and identify a novel Prevotella-lineage-specific repeat.</title>
        <authorList>
            <person name="Naito M."/>
            <person name="Ogura Y."/>
            <person name="Itoh T."/>
            <person name="Shoji M."/>
            <person name="Okamoto M."/>
            <person name="Hayashi T."/>
            <person name="Nakayama K."/>
        </authorList>
    </citation>
    <scope>NUCLEOTIDE SEQUENCE [LARGE SCALE GENOMIC DNA]</scope>
    <source>
        <strain evidence="5 14">OMA14</strain>
    </source>
</reference>
<evidence type="ECO:0000313" key="20">
    <source>
        <dbReference type="Proteomes" id="UP000229630"/>
    </source>
</evidence>
<reference evidence="9 16" key="5">
    <citation type="submission" date="2017-11" db="EMBL/GenBank/DDBJ databases">
        <title>Genome sequencing of Prevotella intermedia KCOM 1779.</title>
        <authorList>
            <person name="Kook J.-K."/>
            <person name="Park S.-N."/>
            <person name="Lim Y.K."/>
        </authorList>
    </citation>
    <scope>NUCLEOTIDE SEQUENCE [LARGE SCALE GENOMIC DNA]</scope>
    <source>
        <strain evidence="9 16">KCOM 1779</strain>
    </source>
</reference>
<feature type="signal peptide" evidence="1">
    <location>
        <begin position="1"/>
        <end position="27"/>
    </location>
</feature>
<evidence type="ECO:0000313" key="12">
    <source>
        <dbReference type="EMBL" id="PJI26989.1"/>
    </source>
</evidence>
<protein>
    <submittedName>
        <fullName evidence="2">T9SS C-terminal target domain-containing protein</fullName>
    </submittedName>
</protein>